<dbReference type="OrthoDB" id="284357at2759"/>
<proteinExistence type="inferred from homology"/>
<dbReference type="GO" id="GO:1990592">
    <property type="term" value="P:protein K69-linked ufmylation"/>
    <property type="evidence" value="ECO:0007669"/>
    <property type="project" value="TreeGrafter"/>
</dbReference>
<dbReference type="GO" id="GO:0005737">
    <property type="term" value="C:cytoplasm"/>
    <property type="evidence" value="ECO:0007669"/>
    <property type="project" value="TreeGrafter"/>
</dbReference>
<comment type="similarity">
    <text evidence="1">Belongs to the UFM1 family.</text>
</comment>
<dbReference type="PANTHER" id="PTHR15825:SF0">
    <property type="entry name" value="UBIQUITIN-FOLD MODIFIER 1"/>
    <property type="match status" value="1"/>
</dbReference>
<evidence type="ECO:0000256" key="2">
    <source>
        <dbReference type="ARBA" id="ARBA00015319"/>
    </source>
</evidence>
<evidence type="ECO:0000313" key="6">
    <source>
        <dbReference type="EMBL" id="OMJ87731.1"/>
    </source>
</evidence>
<evidence type="ECO:0000256" key="3">
    <source>
        <dbReference type="ARBA" id="ARBA00022499"/>
    </source>
</evidence>
<dbReference type="Pfam" id="PF03671">
    <property type="entry name" value="Ufm1"/>
    <property type="match status" value="1"/>
</dbReference>
<protein>
    <recommendedName>
        <fullName evidence="2">Ubiquitin-fold modifier 1</fullName>
    </recommendedName>
</protein>
<dbReference type="FunFam" id="3.10.20.90:FF:000044">
    <property type="entry name" value="Ubiquitin-fold modifier 1"/>
    <property type="match status" value="1"/>
</dbReference>
<dbReference type="InterPro" id="IPR029071">
    <property type="entry name" value="Ubiquitin-like_domsf"/>
</dbReference>
<keyword evidence="7" id="KW-1185">Reference proteome</keyword>
<dbReference type="AlphaFoldDB" id="A0A1R2CFD8"/>
<dbReference type="EMBL" id="MPUH01000775">
    <property type="protein sequence ID" value="OMJ74086.1"/>
    <property type="molecule type" value="Genomic_DNA"/>
</dbReference>
<dbReference type="InterPro" id="IPR005375">
    <property type="entry name" value="UFM1"/>
</dbReference>
<name>A0A1R2CFD8_9CILI</name>
<dbReference type="Proteomes" id="UP000187209">
    <property type="component" value="Unassembled WGS sequence"/>
</dbReference>
<dbReference type="PANTHER" id="PTHR15825">
    <property type="entry name" value="UBIQUITIN-FOLD MODIFIER 1"/>
    <property type="match status" value="1"/>
</dbReference>
<evidence type="ECO:0000313" key="7">
    <source>
        <dbReference type="Proteomes" id="UP000187209"/>
    </source>
</evidence>
<sequence length="86" mass="9200">MSGERIQFRIVNASDPRGAYRVIAVPEQAPFTAVIKFAADEFKVPASTSAMITNTGVGINPNQTSGAIFLKHGSELKLIPRDRVGA</sequence>
<keyword evidence="4" id="KW-0833">Ubl conjugation pathway</keyword>
<keyword evidence="3" id="KW-1017">Isopeptide bond</keyword>
<gene>
    <name evidence="6" type="ORF">SteCoe_10474</name>
    <name evidence="5" type="ORF">SteCoe_27069</name>
</gene>
<dbReference type="Gene3D" id="3.10.20.90">
    <property type="entry name" value="Phosphatidylinositol 3-kinase Catalytic Subunit, Chain A, domain 1"/>
    <property type="match status" value="1"/>
</dbReference>
<dbReference type="EMBL" id="MPUH01000169">
    <property type="protein sequence ID" value="OMJ87731.1"/>
    <property type="molecule type" value="Genomic_DNA"/>
</dbReference>
<evidence type="ECO:0000313" key="5">
    <source>
        <dbReference type="EMBL" id="OMJ74086.1"/>
    </source>
</evidence>
<evidence type="ECO:0000256" key="4">
    <source>
        <dbReference type="ARBA" id="ARBA00022786"/>
    </source>
</evidence>
<dbReference type="SUPFAM" id="SSF54236">
    <property type="entry name" value="Ubiquitin-like"/>
    <property type="match status" value="1"/>
</dbReference>
<organism evidence="6 7">
    <name type="scientific">Stentor coeruleus</name>
    <dbReference type="NCBI Taxonomy" id="5963"/>
    <lineage>
        <taxon>Eukaryota</taxon>
        <taxon>Sar</taxon>
        <taxon>Alveolata</taxon>
        <taxon>Ciliophora</taxon>
        <taxon>Postciliodesmatophora</taxon>
        <taxon>Heterotrichea</taxon>
        <taxon>Heterotrichida</taxon>
        <taxon>Stentoridae</taxon>
        <taxon>Stentor</taxon>
    </lineage>
</organism>
<accession>A0A1R2CFD8</accession>
<reference evidence="6 7" key="1">
    <citation type="submission" date="2016-11" db="EMBL/GenBank/DDBJ databases">
        <title>The macronuclear genome of Stentor coeruleus: a giant cell with tiny introns.</title>
        <authorList>
            <person name="Slabodnick M."/>
            <person name="Ruby J.G."/>
            <person name="Reiff S.B."/>
            <person name="Swart E.C."/>
            <person name="Gosai S."/>
            <person name="Prabakaran S."/>
            <person name="Witkowska E."/>
            <person name="Larue G.E."/>
            <person name="Fisher S."/>
            <person name="Freeman R.M."/>
            <person name="Gunawardena J."/>
            <person name="Chu W."/>
            <person name="Stover N.A."/>
            <person name="Gregory B.D."/>
            <person name="Nowacki M."/>
            <person name="Derisi J."/>
            <person name="Roy S.W."/>
            <person name="Marshall W.F."/>
            <person name="Sood P."/>
        </authorList>
    </citation>
    <scope>NUCLEOTIDE SEQUENCE [LARGE SCALE GENOMIC DNA]</scope>
    <source>
        <strain evidence="6">WM001</strain>
    </source>
</reference>
<evidence type="ECO:0000256" key="1">
    <source>
        <dbReference type="ARBA" id="ARBA00010230"/>
    </source>
</evidence>
<dbReference type="GO" id="GO:0005634">
    <property type="term" value="C:nucleus"/>
    <property type="evidence" value="ECO:0007669"/>
    <property type="project" value="TreeGrafter"/>
</dbReference>
<comment type="caution">
    <text evidence="6">The sequence shown here is derived from an EMBL/GenBank/DDBJ whole genome shotgun (WGS) entry which is preliminary data.</text>
</comment>